<accession>A0A2Z3YR54</accession>
<feature type="domain" description="DDE" evidence="1">
    <location>
        <begin position="2"/>
        <end position="49"/>
    </location>
</feature>
<evidence type="ECO:0000313" key="2">
    <source>
        <dbReference type="EMBL" id="AWT24964.1"/>
    </source>
</evidence>
<gene>
    <name evidence="2" type="ORF">Csp1_01360</name>
</gene>
<reference evidence="3" key="1">
    <citation type="submission" date="2017-11" db="EMBL/GenBank/DDBJ databases">
        <title>Otitis media/interna in a cat caused by the recently described species Corynebacterium provencense.</title>
        <authorList>
            <person name="Kittl S."/>
            <person name="Brodard I."/>
            <person name="Rychener L."/>
            <person name="Jores J."/>
            <person name="Roosje P."/>
            <person name="Gobeli Brawand S."/>
        </authorList>
    </citation>
    <scope>NUCLEOTIDE SEQUENCE [LARGE SCALE GENOMIC DNA]</scope>
    <source>
        <strain evidence="3">17KM38</strain>
    </source>
</reference>
<dbReference type="Proteomes" id="UP000247696">
    <property type="component" value="Chromosome"/>
</dbReference>
<keyword evidence="3" id="KW-1185">Reference proteome</keyword>
<dbReference type="Pfam" id="PF13610">
    <property type="entry name" value="DDE_Tnp_IS240"/>
    <property type="match status" value="1"/>
</dbReference>
<dbReference type="EMBL" id="CP024988">
    <property type="protein sequence ID" value="AWT24964.1"/>
    <property type="molecule type" value="Genomic_DNA"/>
</dbReference>
<proteinExistence type="predicted"/>
<dbReference type="STRING" id="1737425.GCA_900049755_01302"/>
<protein>
    <recommendedName>
        <fullName evidence="1">DDE domain-containing protein</fullName>
    </recommendedName>
</protein>
<organism evidence="2 3">
    <name type="scientific">Corynebacterium provencense</name>
    <dbReference type="NCBI Taxonomy" id="1737425"/>
    <lineage>
        <taxon>Bacteria</taxon>
        <taxon>Bacillati</taxon>
        <taxon>Actinomycetota</taxon>
        <taxon>Actinomycetes</taxon>
        <taxon>Mycobacteriales</taxon>
        <taxon>Corynebacteriaceae</taxon>
        <taxon>Corynebacterium</taxon>
    </lineage>
</organism>
<evidence type="ECO:0000259" key="1">
    <source>
        <dbReference type="Pfam" id="PF13610"/>
    </source>
</evidence>
<dbReference type="KEGG" id="cpre:Csp1_01360"/>
<evidence type="ECO:0000313" key="3">
    <source>
        <dbReference type="Proteomes" id="UP000247696"/>
    </source>
</evidence>
<sequence length="72" mass="7690">MKHLNNVIEGDHGRLKRILGPKGGGFKNPVSAYRALQGMEAMHALRKGQGRVFAFGCLNPDAVIVAKAFTGA</sequence>
<dbReference type="AlphaFoldDB" id="A0A2Z3YR54"/>
<dbReference type="InterPro" id="IPR032874">
    <property type="entry name" value="DDE_dom"/>
</dbReference>
<name>A0A2Z3YR54_9CORY</name>